<evidence type="ECO:0008006" key="4">
    <source>
        <dbReference type="Google" id="ProtNLM"/>
    </source>
</evidence>
<name>A0A1H6SXT4_9FLAO</name>
<evidence type="ECO:0000313" key="3">
    <source>
        <dbReference type="Proteomes" id="UP000183077"/>
    </source>
</evidence>
<proteinExistence type="predicted"/>
<dbReference type="EMBL" id="FNYS01000003">
    <property type="protein sequence ID" value="SEI71726.1"/>
    <property type="molecule type" value="Genomic_DNA"/>
</dbReference>
<organism evidence="2 3">
    <name type="scientific">Myroides marinus</name>
    <dbReference type="NCBI Taxonomy" id="703342"/>
    <lineage>
        <taxon>Bacteria</taxon>
        <taxon>Pseudomonadati</taxon>
        <taxon>Bacteroidota</taxon>
        <taxon>Flavobacteriia</taxon>
        <taxon>Flavobacteriales</taxon>
        <taxon>Flavobacteriaceae</taxon>
        <taxon>Myroides</taxon>
    </lineage>
</organism>
<gene>
    <name evidence="2" type="ORF">SAMN04488018_103213</name>
</gene>
<accession>A0A1H6SXT4</accession>
<keyword evidence="1" id="KW-0732">Signal</keyword>
<feature type="chain" id="PRO_5010256562" description="DUF4377 domain-containing protein" evidence="1">
    <location>
        <begin position="20"/>
        <end position="256"/>
    </location>
</feature>
<dbReference type="Proteomes" id="UP000183077">
    <property type="component" value="Unassembled WGS sequence"/>
</dbReference>
<dbReference type="RefSeq" id="WP_074745018.1">
    <property type="nucleotide sequence ID" value="NZ_FNYS01000003.1"/>
</dbReference>
<sequence length="256" mass="29140">MKGFLLLLIGLCSVISSYADCAVHGLDVFPKQKNIKQNSLFILEGYAWSQEIILKLNTIYPIYLESRNEKIKLQVLEVCTGEFKLTQAILKPETYLKVGLEYTMRIDGDIPFDKELMRYNRERGEYEPVTYTVLAEKDLIAPVLEGQVKEVKKSFEMYGCGPSVNIIFSNPAKDDSELLVKTTVKSLKTGKKSTYYLQSDSDEINVGHGMCSGAFQFKEGNNYEVEFVFMDSAGNISDTKVDKIRFTKPKMELTYF</sequence>
<evidence type="ECO:0000313" key="2">
    <source>
        <dbReference type="EMBL" id="SEI71726.1"/>
    </source>
</evidence>
<reference evidence="2 3" key="1">
    <citation type="submission" date="2016-10" db="EMBL/GenBank/DDBJ databases">
        <authorList>
            <person name="de Groot N.N."/>
        </authorList>
    </citation>
    <scope>NUCLEOTIDE SEQUENCE [LARGE SCALE GENOMIC DNA]</scope>
    <source>
        <strain evidence="2 3">DSM 23048</strain>
    </source>
</reference>
<dbReference type="AlphaFoldDB" id="A0A1H6SXT4"/>
<dbReference type="GeneID" id="82256339"/>
<evidence type="ECO:0000256" key="1">
    <source>
        <dbReference type="SAM" id="SignalP"/>
    </source>
</evidence>
<protein>
    <recommendedName>
        <fullName evidence="4">DUF4377 domain-containing protein</fullName>
    </recommendedName>
</protein>
<feature type="signal peptide" evidence="1">
    <location>
        <begin position="1"/>
        <end position="19"/>
    </location>
</feature>